<proteinExistence type="predicted"/>
<dbReference type="AlphaFoldDB" id="A0A2A9MN80"/>
<reference evidence="2 3" key="1">
    <citation type="submission" date="2017-09" db="EMBL/GenBank/DDBJ databases">
        <title>Genome sequencing of Besnoitia besnoiti strain Bb-Ger1.</title>
        <authorList>
            <person name="Schares G."/>
            <person name="Venepally P."/>
            <person name="Lorenzi H.A."/>
        </authorList>
    </citation>
    <scope>NUCLEOTIDE SEQUENCE [LARGE SCALE GENOMIC DNA]</scope>
    <source>
        <strain evidence="2 3">Bb-Ger1</strain>
    </source>
</reference>
<evidence type="ECO:0000256" key="1">
    <source>
        <dbReference type="SAM" id="MobiDB-lite"/>
    </source>
</evidence>
<keyword evidence="3" id="KW-1185">Reference proteome</keyword>
<evidence type="ECO:0000313" key="3">
    <source>
        <dbReference type="Proteomes" id="UP000224006"/>
    </source>
</evidence>
<name>A0A2A9MN80_BESBE</name>
<evidence type="ECO:0000313" key="2">
    <source>
        <dbReference type="EMBL" id="PFH37082.1"/>
    </source>
</evidence>
<dbReference type="EMBL" id="NWUJ01000002">
    <property type="protein sequence ID" value="PFH37082.1"/>
    <property type="molecule type" value="Genomic_DNA"/>
</dbReference>
<sequence length="87" mass="9925">MAPRLAPETDLLECRKRADFEERLEANAEEQEVLLRSGGMHDGSKKRDKEDVKQRKHEAVSYTEEQEHSGGRRQRTADRSCPGGSNE</sequence>
<feature type="compositionally biased region" description="Basic and acidic residues" evidence="1">
    <location>
        <begin position="42"/>
        <end position="78"/>
    </location>
</feature>
<accession>A0A2A9MN80</accession>
<gene>
    <name evidence="2" type="ORF">BESB_035400</name>
</gene>
<dbReference type="RefSeq" id="XP_029221091.1">
    <property type="nucleotide sequence ID" value="XM_029362126.1"/>
</dbReference>
<organism evidence="2 3">
    <name type="scientific">Besnoitia besnoiti</name>
    <name type="common">Apicomplexan protozoan</name>
    <dbReference type="NCBI Taxonomy" id="94643"/>
    <lineage>
        <taxon>Eukaryota</taxon>
        <taxon>Sar</taxon>
        <taxon>Alveolata</taxon>
        <taxon>Apicomplexa</taxon>
        <taxon>Conoidasida</taxon>
        <taxon>Coccidia</taxon>
        <taxon>Eucoccidiorida</taxon>
        <taxon>Eimeriorina</taxon>
        <taxon>Sarcocystidae</taxon>
        <taxon>Besnoitia</taxon>
    </lineage>
</organism>
<dbReference type="GeneID" id="40308521"/>
<feature type="region of interest" description="Disordered" evidence="1">
    <location>
        <begin position="28"/>
        <end position="87"/>
    </location>
</feature>
<dbReference type="KEGG" id="bbes:BESB_035400"/>
<protein>
    <submittedName>
        <fullName evidence="2">Uncharacterized protein</fullName>
    </submittedName>
</protein>
<dbReference type="Proteomes" id="UP000224006">
    <property type="component" value="Chromosome II"/>
</dbReference>
<dbReference type="VEuPathDB" id="ToxoDB:BESB_035400"/>
<comment type="caution">
    <text evidence="2">The sequence shown here is derived from an EMBL/GenBank/DDBJ whole genome shotgun (WGS) entry which is preliminary data.</text>
</comment>